<dbReference type="PROSITE" id="PS51634">
    <property type="entry name" value="CRC"/>
    <property type="match status" value="1"/>
</dbReference>
<feature type="compositionally biased region" description="Low complexity" evidence="4">
    <location>
        <begin position="800"/>
        <end position="809"/>
    </location>
</feature>
<reference evidence="6 7" key="1">
    <citation type="journal article" date="2022" name="Front. Cell. Infect. Microbiol.">
        <title>The Genomes of Two Strains of Taenia crassiceps the Animal Model for the Study of Human Cysticercosis.</title>
        <authorList>
            <person name="Bobes R.J."/>
            <person name="Estrada K."/>
            <person name="Rios-Valencia D.G."/>
            <person name="Calderon-Gallegos A."/>
            <person name="de la Torre P."/>
            <person name="Carrero J.C."/>
            <person name="Sanchez-Flores A."/>
            <person name="Laclette J.P."/>
        </authorList>
    </citation>
    <scope>NUCLEOTIDE SEQUENCE [LARGE SCALE GENOMIC DNA]</scope>
    <source>
        <strain evidence="6">WFUcys</strain>
    </source>
</reference>
<evidence type="ECO:0000313" key="6">
    <source>
        <dbReference type="EMBL" id="KAL5106658.1"/>
    </source>
</evidence>
<evidence type="ECO:0000313" key="7">
    <source>
        <dbReference type="Proteomes" id="UP001651158"/>
    </source>
</evidence>
<accession>A0ABR4QBE4</accession>
<dbReference type="Pfam" id="PF03638">
    <property type="entry name" value="TCR"/>
    <property type="match status" value="2"/>
</dbReference>
<feature type="region of interest" description="Disordered" evidence="4">
    <location>
        <begin position="108"/>
        <end position="132"/>
    </location>
</feature>
<sequence>MVSFLFSRLRSKASGRPHVPNFEAVMLRSEETKSTVTGVDVKLTPATTAVSGGPVAATTITSAGQLAPIQQQPSGQPRRVRDELDPAPHHTAADIRVLEILKRIRDSGSVGDDDLDIPPPKRKPGRTRMERPTFTRQAPAPVLPQPQATTTATTTSATTTIALDSFKVPLSSRLDSIRPRTTTAAGIPSQLKNGTPTPPAIVLAATNGTAVPVTTGLVATTAAGGSVTAPTAVAVIQQKQPATTTGGRTNQQAPQQIGLELILPNGLRIPVSATCAKSDAQIQQTTTAITVASTGGIPVTAAVNKLSSTVTPTAVTRTSTTTTSTSQQICSCSRSKCLKLYCECFAAGRACGDSCNCRHCYNNLADDISKQTRDVAMRTALSRNPLAFKPKIEISGKHVLGCRCKRSHCLKGYCECYLAKIPCNQRCRCLGCSNEETTTTNTSTTATTTTTTSTTSVNAATNATSTTAAGAEPIKETQISWLASLATRQQVAAAASAGSTTTPIGIVAAGATTITTSATATVTTTPSIAATVTAVTATPRTITLNVPIKALAAASETGGVIAHPAGSSTDLPPLLLHQSYLAAAAAAAAAAGGANQNQQDLLKCLNSVLPAVQSQPQLQSPSPHFIIPGVVQTRVTAGRPADASGTETTASATVAAPVSKLSPPLSIATKTERVEDDEVNNVATTSSGASPGRLNDDSTDDDDDRNGVSIGDGGDIAEEDNYSGYTEEELAFMQRLQQNRNTATAPATGVSQVMKKEDVSAENGDAIAVAGDVTRESPQSLASDRGERGVPPPLHESLFSSSSSSSSSSAAYYPDSVSTSSVTALLPGVSLVPQQSQLQEPQSGIIVPLRQTVPIGLEDKLPVLSYSAPPSLGPGSEERLLGSRCSALEVRFMRRKIDELEAQVSQMTQLIRTQGEMLTSLTEMLQRQHHQQAQTQHQL</sequence>
<keyword evidence="3" id="KW-0539">Nucleus</keyword>
<dbReference type="SMART" id="SM01114">
    <property type="entry name" value="CXC"/>
    <property type="match status" value="2"/>
</dbReference>
<name>A0ABR4QBE4_9CEST</name>
<dbReference type="InterPro" id="IPR033467">
    <property type="entry name" value="Tesmin/TSO1-like_CXC"/>
</dbReference>
<organism evidence="6 7">
    <name type="scientific">Taenia crassiceps</name>
    <dbReference type="NCBI Taxonomy" id="6207"/>
    <lineage>
        <taxon>Eukaryota</taxon>
        <taxon>Metazoa</taxon>
        <taxon>Spiralia</taxon>
        <taxon>Lophotrochozoa</taxon>
        <taxon>Platyhelminthes</taxon>
        <taxon>Cestoda</taxon>
        <taxon>Eucestoda</taxon>
        <taxon>Cyclophyllidea</taxon>
        <taxon>Taeniidae</taxon>
        <taxon>Taenia</taxon>
    </lineage>
</organism>
<dbReference type="PANTHER" id="PTHR12446">
    <property type="entry name" value="TESMIN/TSO1-RELATED"/>
    <property type="match status" value="1"/>
</dbReference>
<gene>
    <name evidence="6" type="ORF">TcWFU_002611</name>
</gene>
<comment type="similarity">
    <text evidence="2">Belongs to the lin-54 family.</text>
</comment>
<keyword evidence="7" id="KW-1185">Reference proteome</keyword>
<evidence type="ECO:0000256" key="1">
    <source>
        <dbReference type="ARBA" id="ARBA00004123"/>
    </source>
</evidence>
<evidence type="ECO:0000256" key="3">
    <source>
        <dbReference type="ARBA" id="ARBA00023242"/>
    </source>
</evidence>
<proteinExistence type="inferred from homology"/>
<evidence type="ECO:0000256" key="4">
    <source>
        <dbReference type="SAM" id="MobiDB-lite"/>
    </source>
</evidence>
<feature type="region of interest" description="Disordered" evidence="4">
    <location>
        <begin position="768"/>
        <end position="813"/>
    </location>
</feature>
<protein>
    <submittedName>
        <fullName evidence="6">Protein lin-54</fullName>
    </submittedName>
</protein>
<dbReference type="InterPro" id="IPR028307">
    <property type="entry name" value="Lin-54_fam"/>
</dbReference>
<evidence type="ECO:0000259" key="5">
    <source>
        <dbReference type="PROSITE" id="PS51634"/>
    </source>
</evidence>
<comment type="subcellular location">
    <subcellularLocation>
        <location evidence="1">Nucleus</location>
    </subcellularLocation>
</comment>
<dbReference type="Proteomes" id="UP001651158">
    <property type="component" value="Unassembled WGS sequence"/>
</dbReference>
<evidence type="ECO:0000256" key="2">
    <source>
        <dbReference type="ARBA" id="ARBA00007267"/>
    </source>
</evidence>
<dbReference type="InterPro" id="IPR005172">
    <property type="entry name" value="CRC"/>
</dbReference>
<comment type="caution">
    <text evidence="6">The sequence shown here is derived from an EMBL/GenBank/DDBJ whole genome shotgun (WGS) entry which is preliminary data.</text>
</comment>
<dbReference type="PANTHER" id="PTHR12446:SF34">
    <property type="entry name" value="PROTEIN LIN-54 HOMOLOG"/>
    <property type="match status" value="1"/>
</dbReference>
<feature type="region of interest" description="Disordered" evidence="4">
    <location>
        <begin position="670"/>
        <end position="720"/>
    </location>
</feature>
<dbReference type="EMBL" id="JAKROA010000005">
    <property type="protein sequence ID" value="KAL5106658.1"/>
    <property type="molecule type" value="Genomic_DNA"/>
</dbReference>
<feature type="domain" description="CRC" evidence="5">
    <location>
        <begin position="326"/>
        <end position="437"/>
    </location>
</feature>